<evidence type="ECO:0000256" key="3">
    <source>
        <dbReference type="ARBA" id="ARBA00022741"/>
    </source>
</evidence>
<dbReference type="GO" id="GO:0038199">
    <property type="term" value="F:ethylene receptor activity"/>
    <property type="evidence" value="ECO:0007669"/>
    <property type="project" value="TreeGrafter"/>
</dbReference>
<accession>A0A545U886</accession>
<dbReference type="GO" id="GO:0016740">
    <property type="term" value="F:transferase activity"/>
    <property type="evidence" value="ECO:0007669"/>
    <property type="project" value="UniProtKB-KW"/>
</dbReference>
<keyword evidence="1" id="KW-0808">Transferase</keyword>
<feature type="transmembrane region" description="Helical" evidence="5">
    <location>
        <begin position="108"/>
        <end position="128"/>
    </location>
</feature>
<organism evidence="7 8">
    <name type="scientific">Exilibacterium tricleocarpae</name>
    <dbReference type="NCBI Taxonomy" id="2591008"/>
    <lineage>
        <taxon>Bacteria</taxon>
        <taxon>Pseudomonadati</taxon>
        <taxon>Pseudomonadota</taxon>
        <taxon>Gammaproteobacteria</taxon>
        <taxon>Cellvibrionales</taxon>
        <taxon>Cellvibrionaceae</taxon>
        <taxon>Exilibacterium</taxon>
    </lineage>
</organism>
<feature type="transmembrane region" description="Helical" evidence="5">
    <location>
        <begin position="72"/>
        <end position="96"/>
    </location>
</feature>
<keyword evidence="8" id="KW-1185">Reference proteome</keyword>
<proteinExistence type="predicted"/>
<feature type="domain" description="Ethylene receptor 1-like N-terminal" evidence="6">
    <location>
        <begin position="34"/>
        <end position="129"/>
    </location>
</feature>
<dbReference type="InterPro" id="IPR058544">
    <property type="entry name" value="ETR1_N"/>
</dbReference>
<keyword evidence="2" id="KW-0479">Metal-binding</keyword>
<protein>
    <recommendedName>
        <fullName evidence="6">Ethylene receptor 1-like N-terminal domain-containing protein</fullName>
    </recommendedName>
</protein>
<evidence type="ECO:0000256" key="4">
    <source>
        <dbReference type="ARBA" id="ARBA00022840"/>
    </source>
</evidence>
<keyword evidence="5" id="KW-0812">Transmembrane</keyword>
<evidence type="ECO:0000313" key="8">
    <source>
        <dbReference type="Proteomes" id="UP000319732"/>
    </source>
</evidence>
<feature type="transmembrane region" description="Helical" evidence="5">
    <location>
        <begin position="35"/>
        <end position="60"/>
    </location>
</feature>
<keyword evidence="5" id="KW-1133">Transmembrane helix</keyword>
<dbReference type="GO" id="GO:0046872">
    <property type="term" value="F:metal ion binding"/>
    <property type="evidence" value="ECO:0007669"/>
    <property type="project" value="UniProtKB-KW"/>
</dbReference>
<keyword evidence="3" id="KW-0547">Nucleotide-binding</keyword>
<evidence type="ECO:0000256" key="2">
    <source>
        <dbReference type="ARBA" id="ARBA00022723"/>
    </source>
</evidence>
<keyword evidence="4" id="KW-0067">ATP-binding</keyword>
<evidence type="ECO:0000256" key="1">
    <source>
        <dbReference type="ARBA" id="ARBA00022679"/>
    </source>
</evidence>
<dbReference type="GO" id="GO:0005524">
    <property type="term" value="F:ATP binding"/>
    <property type="evidence" value="ECO:0007669"/>
    <property type="project" value="UniProtKB-KW"/>
</dbReference>
<keyword evidence="5" id="KW-0472">Membrane</keyword>
<dbReference type="PANTHER" id="PTHR24423">
    <property type="entry name" value="TWO-COMPONENT SENSOR HISTIDINE KINASE"/>
    <property type="match status" value="1"/>
</dbReference>
<dbReference type="EMBL" id="VHSG01000003">
    <property type="protein sequence ID" value="TQV85687.1"/>
    <property type="molecule type" value="Genomic_DNA"/>
</dbReference>
<reference evidence="7 8" key="1">
    <citation type="submission" date="2019-06" db="EMBL/GenBank/DDBJ databases">
        <title>Whole genome sequence for Cellvibrionaceae sp. R142.</title>
        <authorList>
            <person name="Wang G."/>
        </authorList>
    </citation>
    <scope>NUCLEOTIDE SEQUENCE [LARGE SCALE GENOMIC DNA]</scope>
    <source>
        <strain evidence="7 8">R142</strain>
    </source>
</reference>
<dbReference type="GO" id="GO:0051740">
    <property type="term" value="F:ethylene binding"/>
    <property type="evidence" value="ECO:0007669"/>
    <property type="project" value="TreeGrafter"/>
</dbReference>
<evidence type="ECO:0000259" key="6">
    <source>
        <dbReference type="Pfam" id="PF25487"/>
    </source>
</evidence>
<sequence>MPDWNITLIDTLTNLFSTERFMPHGYCFLWQQELLWMHVIGDIAIAIAYFSIPITILYLLRKNRQTMPYRWVFNMFAIFIFLCGATHLIELVTLWYPIYYLEGLMKVLTAAVSVATAIMIFPLIPALMKKFSQLSSLTQTAEHVD</sequence>
<dbReference type="Proteomes" id="UP000319732">
    <property type="component" value="Unassembled WGS sequence"/>
</dbReference>
<evidence type="ECO:0000313" key="7">
    <source>
        <dbReference type="EMBL" id="TQV85687.1"/>
    </source>
</evidence>
<comment type="caution">
    <text evidence="7">The sequence shown here is derived from an EMBL/GenBank/DDBJ whole genome shotgun (WGS) entry which is preliminary data.</text>
</comment>
<gene>
    <name evidence="7" type="ORF">FKG94_02255</name>
</gene>
<dbReference type="AlphaFoldDB" id="A0A545U886"/>
<name>A0A545U886_9GAMM</name>
<dbReference type="Pfam" id="PF25487">
    <property type="entry name" value="ETR1_N"/>
    <property type="match status" value="1"/>
</dbReference>
<dbReference type="RefSeq" id="WP_142902538.1">
    <property type="nucleotide sequence ID" value="NZ_ML660087.1"/>
</dbReference>
<evidence type="ECO:0000256" key="5">
    <source>
        <dbReference type="SAM" id="Phobius"/>
    </source>
</evidence>
<dbReference type="OrthoDB" id="9808408at2"/>